<accession>A0A2T0RR70</accession>
<gene>
    <name evidence="1" type="ORF">CLV78_10490</name>
</gene>
<dbReference type="AlphaFoldDB" id="A0A2T0RR70"/>
<comment type="caution">
    <text evidence="1">The sequence shown here is derived from an EMBL/GenBank/DDBJ whole genome shotgun (WGS) entry which is preliminary data.</text>
</comment>
<name>A0A2T0RR70_9RHOB</name>
<reference evidence="1 2" key="1">
    <citation type="submission" date="2018-03" db="EMBL/GenBank/DDBJ databases">
        <title>Genomic Encyclopedia of Archaeal and Bacterial Type Strains, Phase II (KMG-II): from individual species to whole genera.</title>
        <authorList>
            <person name="Goeker M."/>
        </authorList>
    </citation>
    <scope>NUCLEOTIDE SEQUENCE [LARGE SCALE GENOMIC DNA]</scope>
    <source>
        <strain evidence="1 2">DSM 29328</strain>
    </source>
</reference>
<organism evidence="1 2">
    <name type="scientific">Aliiruegeria haliotis</name>
    <dbReference type="NCBI Taxonomy" id="1280846"/>
    <lineage>
        <taxon>Bacteria</taxon>
        <taxon>Pseudomonadati</taxon>
        <taxon>Pseudomonadota</taxon>
        <taxon>Alphaproteobacteria</taxon>
        <taxon>Rhodobacterales</taxon>
        <taxon>Roseobacteraceae</taxon>
        <taxon>Aliiruegeria</taxon>
    </lineage>
</organism>
<proteinExistence type="predicted"/>
<protein>
    <submittedName>
        <fullName evidence="1">Uncharacterized protein</fullName>
    </submittedName>
</protein>
<sequence length="37" mass="4065">MKKAGLVPGLSCLECGCDYSRLPKSESSIMNMLMKSR</sequence>
<dbReference type="EMBL" id="PVTD01000004">
    <property type="protein sequence ID" value="PRY23600.1"/>
    <property type="molecule type" value="Genomic_DNA"/>
</dbReference>
<keyword evidence="2" id="KW-1185">Reference proteome</keyword>
<dbReference type="Proteomes" id="UP000239480">
    <property type="component" value="Unassembled WGS sequence"/>
</dbReference>
<evidence type="ECO:0000313" key="1">
    <source>
        <dbReference type="EMBL" id="PRY23600.1"/>
    </source>
</evidence>
<evidence type="ECO:0000313" key="2">
    <source>
        <dbReference type="Proteomes" id="UP000239480"/>
    </source>
</evidence>